<feature type="domain" description="PIN" evidence="1">
    <location>
        <begin position="19"/>
        <end position="171"/>
    </location>
</feature>
<dbReference type="Gene3D" id="3.40.50.1010">
    <property type="entry name" value="5'-nuclease"/>
    <property type="match status" value="1"/>
</dbReference>
<dbReference type="CDD" id="cd09854">
    <property type="entry name" value="PIN_VapC-like"/>
    <property type="match status" value="1"/>
</dbReference>
<name>A0A3M7LIB4_9FLAO</name>
<proteinExistence type="predicted"/>
<evidence type="ECO:0000313" key="2">
    <source>
        <dbReference type="EMBL" id="RMZ61322.1"/>
    </source>
</evidence>
<keyword evidence="3" id="KW-1185">Reference proteome</keyword>
<dbReference type="Proteomes" id="UP000267524">
    <property type="component" value="Unassembled WGS sequence"/>
</dbReference>
<protein>
    <submittedName>
        <fullName evidence="2">PIN domain-containing protein</fullName>
    </submittedName>
</protein>
<gene>
    <name evidence="2" type="ORF">D1632_00175</name>
</gene>
<accession>A0A3M7LIB4</accession>
<evidence type="ECO:0000313" key="3">
    <source>
        <dbReference type="Proteomes" id="UP000267524"/>
    </source>
</evidence>
<sequence>MGNKIIPVQDYEVKSNKTYFFDNNIWISLFAPLINTNQKQQKNASNFLKNIILCDSQIAITGLILSEFSNTYLRFGFDQWKKATDNLSANYKREYKKSENFKEILAEVKILIKKIFALEIVHKYPDSFNAINLENIFDSFEIDFNDSYYYEQCVINNWILVTSDNDFDNLSGNIAIIKI</sequence>
<dbReference type="Pfam" id="PF01850">
    <property type="entry name" value="PIN"/>
    <property type="match status" value="1"/>
</dbReference>
<dbReference type="RefSeq" id="WP_122545314.1">
    <property type="nucleotide sequence ID" value="NZ_QWIV01000003.1"/>
</dbReference>
<evidence type="ECO:0000259" key="1">
    <source>
        <dbReference type="Pfam" id="PF01850"/>
    </source>
</evidence>
<comment type="caution">
    <text evidence="2">The sequence shown here is derived from an EMBL/GenBank/DDBJ whole genome shotgun (WGS) entry which is preliminary data.</text>
</comment>
<dbReference type="AlphaFoldDB" id="A0A3M7LIB4"/>
<dbReference type="SUPFAM" id="SSF88723">
    <property type="entry name" value="PIN domain-like"/>
    <property type="match status" value="1"/>
</dbReference>
<dbReference type="InterPro" id="IPR029060">
    <property type="entry name" value="PIN-like_dom_sf"/>
</dbReference>
<organism evidence="2 3">
    <name type="scientific">Chryseobacterium nematophagum</name>
    <dbReference type="NCBI Taxonomy" id="2305228"/>
    <lineage>
        <taxon>Bacteria</taxon>
        <taxon>Pseudomonadati</taxon>
        <taxon>Bacteroidota</taxon>
        <taxon>Flavobacteriia</taxon>
        <taxon>Flavobacteriales</taxon>
        <taxon>Weeksellaceae</taxon>
        <taxon>Chryseobacterium group</taxon>
        <taxon>Chryseobacterium</taxon>
    </lineage>
</organism>
<reference evidence="2 3" key="1">
    <citation type="submission" date="2018-08" db="EMBL/GenBank/DDBJ databases">
        <title>Chryseobacterium nematophagum: a novel matrix digesting pathogen of nematodes.</title>
        <authorList>
            <person name="Page A."/>
            <person name="Roberts M."/>
            <person name="Felix M.-A."/>
            <person name="Weir W."/>
        </authorList>
    </citation>
    <scope>NUCLEOTIDE SEQUENCE [LARGE SCALE GENOMIC DNA]</scope>
    <source>
        <strain evidence="2 3">JUb275</strain>
    </source>
</reference>
<dbReference type="InterPro" id="IPR002716">
    <property type="entry name" value="PIN_dom"/>
</dbReference>
<dbReference type="EMBL" id="QWIV01000003">
    <property type="protein sequence ID" value="RMZ61322.1"/>
    <property type="molecule type" value="Genomic_DNA"/>
</dbReference>